<evidence type="ECO:0000313" key="3">
    <source>
        <dbReference type="Proteomes" id="UP000268014"/>
    </source>
</evidence>
<proteinExistence type="predicted"/>
<evidence type="ECO:0000313" key="4">
    <source>
        <dbReference type="WBParaSite" id="HPLM_0002055201-mRNA-1"/>
    </source>
</evidence>
<sequence length="180" mass="21294">MSEELLLKFLKDIEEEDGLLEKTKRKRTKQELREEHTKRILAAASKGQVELPPEERFIVEKPRPKEAIEFDLKLAKQGFSLIEQARAQQPKDLIQRNLKYIKYTDKKRALDKEKAKKIVLEHLRKKTSKELIRKERSKITGLREPRKEKNKKDESVFSDADFAVVGKRKKKLEKTPIEYL</sequence>
<organism evidence="4">
    <name type="scientific">Haemonchus placei</name>
    <name type="common">Barber's pole worm</name>
    <dbReference type="NCBI Taxonomy" id="6290"/>
    <lineage>
        <taxon>Eukaryota</taxon>
        <taxon>Metazoa</taxon>
        <taxon>Ecdysozoa</taxon>
        <taxon>Nematoda</taxon>
        <taxon>Chromadorea</taxon>
        <taxon>Rhabditida</taxon>
        <taxon>Rhabditina</taxon>
        <taxon>Rhabditomorpha</taxon>
        <taxon>Strongyloidea</taxon>
        <taxon>Trichostrongylidae</taxon>
        <taxon>Haemonchus</taxon>
    </lineage>
</organism>
<evidence type="ECO:0000256" key="1">
    <source>
        <dbReference type="SAM" id="MobiDB-lite"/>
    </source>
</evidence>
<accession>A0A0N4X860</accession>
<dbReference type="EMBL" id="UZAF01022322">
    <property type="protein sequence ID" value="VDO84531.1"/>
    <property type="molecule type" value="Genomic_DNA"/>
</dbReference>
<protein>
    <submittedName>
        <fullName evidence="4">40S ribosomal protein S19-binding protein 1</fullName>
    </submittedName>
</protein>
<dbReference type="WBParaSite" id="HPLM_0002055201-mRNA-1">
    <property type="protein sequence ID" value="HPLM_0002055201-mRNA-1"/>
    <property type="gene ID" value="HPLM_0002055201"/>
</dbReference>
<gene>
    <name evidence="2" type="ORF">HPLM_LOCUS20544</name>
</gene>
<dbReference type="AlphaFoldDB" id="A0A0N4X860"/>
<evidence type="ECO:0000313" key="2">
    <source>
        <dbReference type="EMBL" id="VDO84531.1"/>
    </source>
</evidence>
<dbReference type="OMA" id="YMVYETN"/>
<feature type="region of interest" description="Disordered" evidence="1">
    <location>
        <begin position="134"/>
        <end position="154"/>
    </location>
</feature>
<keyword evidence="3" id="KW-1185">Reference proteome</keyword>
<name>A0A0N4X860_HAEPC</name>
<dbReference type="OrthoDB" id="5842693at2759"/>
<reference evidence="4" key="1">
    <citation type="submission" date="2017-02" db="UniProtKB">
        <authorList>
            <consortium name="WormBaseParasite"/>
        </authorList>
    </citation>
    <scope>IDENTIFICATION</scope>
</reference>
<reference evidence="2 3" key="2">
    <citation type="submission" date="2018-11" db="EMBL/GenBank/DDBJ databases">
        <authorList>
            <consortium name="Pathogen Informatics"/>
        </authorList>
    </citation>
    <scope>NUCLEOTIDE SEQUENCE [LARGE SCALE GENOMIC DNA]</scope>
    <source>
        <strain evidence="2 3">MHpl1</strain>
    </source>
</reference>
<dbReference type="Proteomes" id="UP000268014">
    <property type="component" value="Unassembled WGS sequence"/>
</dbReference>